<keyword evidence="1" id="KW-0934">Plastid</keyword>
<keyword evidence="1" id="KW-0150">Chloroplast</keyword>
<accession>A0A3S7SY57</accession>
<evidence type="ECO:0000313" key="1">
    <source>
        <dbReference type="EMBL" id="AYC64234.1"/>
    </source>
</evidence>
<reference evidence="1" key="2">
    <citation type="journal article" date="2019" name="Mol. Phylogenet. Evol.">
        <title>Reassessment of the classification of bryopsidales (chlorophyta) based on chloroplast phylogenomic analyses.</title>
        <authorList>
            <person name="Cremen M.C."/>
            <person name="Leliaert F."/>
            <person name="West J."/>
            <person name="Lam D.W."/>
            <person name="Shimada S."/>
            <person name="Lopez-Bautista J.M."/>
            <person name="Verbruggen H."/>
        </authorList>
    </citation>
    <scope>NUCLEOTIDE SEQUENCE</scope>
</reference>
<dbReference type="AlphaFoldDB" id="A0A3S7SY57"/>
<reference evidence="1" key="1">
    <citation type="submission" date="2018-07" db="EMBL/GenBank/DDBJ databases">
        <authorList>
            <person name="Cremen M.C."/>
            <person name="Leliaert F."/>
            <person name="West J."/>
            <person name="Lam D.W."/>
            <person name="Shimada S."/>
            <person name="Lopez-Bautista J.M."/>
            <person name="Verbruggen H."/>
        </authorList>
    </citation>
    <scope>NUCLEOTIDE SEQUENCE</scope>
</reference>
<organism evidence="1">
    <name type="scientific">Pseudobryopsis hainanensis</name>
    <dbReference type="NCBI Taxonomy" id="2320808"/>
    <lineage>
        <taxon>Eukaryota</taxon>
        <taxon>Viridiplantae</taxon>
        <taxon>Chlorophyta</taxon>
        <taxon>core chlorophytes</taxon>
        <taxon>Ulvophyceae</taxon>
        <taxon>TCBD clade</taxon>
        <taxon>Bryopsidales</taxon>
        <taxon>Bryopsidineae</taxon>
        <taxon>Pseudobryopsidaceae</taxon>
        <taxon>Pseudobryopsis</taxon>
    </lineage>
</organism>
<gene>
    <name evidence="1" type="primary">orf110</name>
</gene>
<proteinExistence type="predicted"/>
<dbReference type="EMBL" id="MH591091">
    <property type="protein sequence ID" value="AYC64234.1"/>
    <property type="molecule type" value="Genomic_DNA"/>
</dbReference>
<name>A0A3S7SY57_9CHLO</name>
<sequence>MAQTYFYPKTVDFNNATGDPKDFISMSVSHNFSTKILGGDVVLKGFDVIYEGDNYHNIYACGAKVTNVNFEENTLSCDVQLKFNNCTGNGTNYLDKSKSSAEVTFLATCE</sequence>
<geneLocation type="chloroplast" evidence="1"/>
<protein>
    <submittedName>
        <fullName evidence="1">Uncharacterized protein</fullName>
    </submittedName>
</protein>